<evidence type="ECO:0000313" key="2">
    <source>
        <dbReference type="EMBL" id="SNZ01666.1"/>
    </source>
</evidence>
<accession>A0A285N0X9</accession>
<dbReference type="Proteomes" id="UP000219048">
    <property type="component" value="Unassembled WGS sequence"/>
</dbReference>
<feature type="transmembrane region" description="Helical" evidence="1">
    <location>
        <begin position="21"/>
        <end position="39"/>
    </location>
</feature>
<dbReference type="EMBL" id="OBEH01000006">
    <property type="protein sequence ID" value="SNZ01666.1"/>
    <property type="molecule type" value="Genomic_DNA"/>
</dbReference>
<organism evidence="2 3">
    <name type="scientific">Flagellimonas pacifica</name>
    <dbReference type="NCBI Taxonomy" id="1247520"/>
    <lineage>
        <taxon>Bacteria</taxon>
        <taxon>Pseudomonadati</taxon>
        <taxon>Bacteroidota</taxon>
        <taxon>Flavobacteriia</taxon>
        <taxon>Flavobacteriales</taxon>
        <taxon>Flavobacteriaceae</taxon>
        <taxon>Flagellimonas</taxon>
    </lineage>
</organism>
<sequence length="42" mass="4738">MKKIAMESIKQQTAAVTFSGIENSFLMLYTIVFMGNLFGTKF</sequence>
<name>A0A285N0X9_9FLAO</name>
<keyword evidence="1" id="KW-0812">Transmembrane</keyword>
<reference evidence="3" key="1">
    <citation type="submission" date="2017-09" db="EMBL/GenBank/DDBJ databases">
        <authorList>
            <person name="Varghese N."/>
            <person name="Submissions S."/>
        </authorList>
    </citation>
    <scope>NUCLEOTIDE SEQUENCE [LARGE SCALE GENOMIC DNA]</scope>
    <source>
        <strain evidence="3">DSM 25885</strain>
    </source>
</reference>
<gene>
    <name evidence="2" type="ORF">SAMN06265377_3508</name>
</gene>
<evidence type="ECO:0000313" key="3">
    <source>
        <dbReference type="Proteomes" id="UP000219048"/>
    </source>
</evidence>
<keyword evidence="1" id="KW-1133">Transmembrane helix</keyword>
<evidence type="ECO:0000256" key="1">
    <source>
        <dbReference type="SAM" id="Phobius"/>
    </source>
</evidence>
<protein>
    <submittedName>
        <fullName evidence="2">Uncharacterized protein</fullName>
    </submittedName>
</protein>
<keyword evidence="3" id="KW-1185">Reference proteome</keyword>
<keyword evidence="1" id="KW-0472">Membrane</keyword>
<proteinExistence type="predicted"/>
<dbReference type="AlphaFoldDB" id="A0A285N0X9"/>